<dbReference type="EMBL" id="LR784423">
    <property type="protein sequence ID" value="CAB3236981.1"/>
    <property type="molecule type" value="mRNA"/>
</dbReference>
<feature type="domain" description="Helicase C-terminal" evidence="11">
    <location>
        <begin position="438"/>
        <end position="582"/>
    </location>
</feature>
<evidence type="ECO:0000256" key="9">
    <source>
        <dbReference type="SAM" id="MobiDB-lite"/>
    </source>
</evidence>
<dbReference type="InterPro" id="IPR027417">
    <property type="entry name" value="P-loop_NTPase"/>
</dbReference>
<keyword evidence="5 8" id="KW-0694">RNA-binding</keyword>
<dbReference type="GO" id="GO:0003724">
    <property type="term" value="F:RNA helicase activity"/>
    <property type="evidence" value="ECO:0007669"/>
    <property type="project" value="UniProtKB-EC"/>
</dbReference>
<evidence type="ECO:0000259" key="11">
    <source>
        <dbReference type="PROSITE" id="PS51194"/>
    </source>
</evidence>
<evidence type="ECO:0000256" key="8">
    <source>
        <dbReference type="RuleBase" id="RU365068"/>
    </source>
</evidence>
<accession>A0A6F9DBJ1</accession>
<evidence type="ECO:0000256" key="7">
    <source>
        <dbReference type="RuleBase" id="RU000492"/>
    </source>
</evidence>
<comment type="catalytic activity">
    <reaction evidence="8">
        <text>ATP + H2O = ADP + phosphate + H(+)</text>
        <dbReference type="Rhea" id="RHEA:13065"/>
        <dbReference type="ChEBI" id="CHEBI:15377"/>
        <dbReference type="ChEBI" id="CHEBI:15378"/>
        <dbReference type="ChEBI" id="CHEBI:30616"/>
        <dbReference type="ChEBI" id="CHEBI:43474"/>
        <dbReference type="ChEBI" id="CHEBI:456216"/>
        <dbReference type="EC" id="3.6.4.13"/>
    </reaction>
</comment>
<gene>
    <name evidence="13" type="primary">Ddx24</name>
</gene>
<dbReference type="Gene3D" id="3.40.50.300">
    <property type="entry name" value="P-loop containing nucleotide triphosphate hydrolases"/>
    <property type="match status" value="2"/>
</dbReference>
<dbReference type="EC" id="3.6.4.13" evidence="8"/>
<dbReference type="AlphaFoldDB" id="A0A6F9DBJ1"/>
<dbReference type="CDD" id="cd17946">
    <property type="entry name" value="DEADc_DDX24"/>
    <property type="match status" value="1"/>
</dbReference>
<evidence type="ECO:0000259" key="12">
    <source>
        <dbReference type="PROSITE" id="PS51195"/>
    </source>
</evidence>
<comment type="function">
    <text evidence="8">RNA helicase.</text>
</comment>
<dbReference type="Pfam" id="PF00271">
    <property type="entry name" value="Helicase_C"/>
    <property type="match status" value="1"/>
</dbReference>
<dbReference type="SMART" id="SM00490">
    <property type="entry name" value="HELICc"/>
    <property type="match status" value="1"/>
</dbReference>
<feature type="region of interest" description="Disordered" evidence="9">
    <location>
        <begin position="207"/>
        <end position="243"/>
    </location>
</feature>
<feature type="compositionally biased region" description="Acidic residues" evidence="9">
    <location>
        <begin position="222"/>
        <end position="233"/>
    </location>
</feature>
<evidence type="ECO:0000259" key="10">
    <source>
        <dbReference type="PROSITE" id="PS51192"/>
    </source>
</evidence>
<dbReference type="PROSITE" id="PS51194">
    <property type="entry name" value="HELICASE_CTER"/>
    <property type="match status" value="1"/>
</dbReference>
<dbReference type="InterPro" id="IPR011545">
    <property type="entry name" value="DEAD/DEAH_box_helicase_dom"/>
</dbReference>
<feature type="short sequence motif" description="Q motif" evidence="6">
    <location>
        <begin position="135"/>
        <end position="163"/>
    </location>
</feature>
<evidence type="ECO:0000313" key="13">
    <source>
        <dbReference type="EMBL" id="CAB3236981.1"/>
    </source>
</evidence>
<dbReference type="CDD" id="cd18787">
    <property type="entry name" value="SF2_C_DEAD"/>
    <property type="match status" value="1"/>
</dbReference>
<dbReference type="PROSITE" id="PS00039">
    <property type="entry name" value="DEAD_ATP_HELICASE"/>
    <property type="match status" value="1"/>
</dbReference>
<dbReference type="GO" id="GO:0005524">
    <property type="term" value="F:ATP binding"/>
    <property type="evidence" value="ECO:0007669"/>
    <property type="project" value="UniProtKB-UniRule"/>
</dbReference>
<evidence type="ECO:0000256" key="1">
    <source>
        <dbReference type="ARBA" id="ARBA00022741"/>
    </source>
</evidence>
<keyword evidence="3 7" id="KW-0347">Helicase</keyword>
<dbReference type="PANTHER" id="PTHR24031">
    <property type="entry name" value="RNA HELICASE"/>
    <property type="match status" value="1"/>
</dbReference>
<sequence length="695" mass="78634">MLGGQVKSIVANQNWESIPLVVGGRDTPAPKFKDLIAFEELTDYSLVGEKQETKEKDITTSKKQSVANKKRKKDRQAKQKALKRKLFLNELENKTKCDAILTSNTNKKQKLVENVHATCNNKQIVENVLEPVDTAAWNSLFVPEPILKSLSELGFSKPMPIQEQTLPVAIRDKRDILGAAETGSGKTLAFGIPLLHHLMEDKERNLLPSTAKDLPGTVVEEPSSDFEDDDPTPDDEKSNDNSAARKVLPALILTPTRELAIQVKSHLMKISKYAGLWVVSVVGGMASQKQTRLLSKGPDVVVATPGRLWELMDSGHPYLAHLHKLRYLVIDEADRMLERGHFEDLTRLLDAIKRRGADKKRQTYIFSATLTTVHQGPSRKNVKGVSEGPTKSAKLDKLVKRIGMRQKPHVVDLTTNKVTAEKLSEAKIICHVSEKDFYLYYFLKSYTGRTLIFTNSIDCIFRLSGILEVLGCRPLHIHAKMQQRQRLKHLERFQADNMSVMIASDVAARGLDIPDVKHVIHYQVPRTMETYIHRSGRSARSGKDGLSLMFVSAEEMVFYKRVCRSLKKDDGMPLFLVNQNYMAAVRKRVNIARDIDKMSHKIKKTNLHNDWFIKNAEAMEMALDEDMLIKNDDDDELKQVISSKKQQLAALLKKPIFPKGFSGKFITQTGELSLPGIKTENVFNNRKKESRKRRN</sequence>
<dbReference type="PROSITE" id="PS51195">
    <property type="entry name" value="Q_MOTIF"/>
    <property type="match status" value="1"/>
</dbReference>
<dbReference type="SMART" id="SM00487">
    <property type="entry name" value="DEXDc"/>
    <property type="match status" value="1"/>
</dbReference>
<keyword evidence="1 7" id="KW-0547">Nucleotide-binding</keyword>
<feature type="region of interest" description="Disordered" evidence="9">
    <location>
        <begin position="52"/>
        <end position="75"/>
    </location>
</feature>
<proteinExistence type="evidence at transcript level"/>
<dbReference type="Pfam" id="PF00270">
    <property type="entry name" value="DEAD"/>
    <property type="match status" value="1"/>
</dbReference>
<organism evidence="13">
    <name type="scientific">Phallusia mammillata</name>
    <dbReference type="NCBI Taxonomy" id="59560"/>
    <lineage>
        <taxon>Eukaryota</taxon>
        <taxon>Metazoa</taxon>
        <taxon>Chordata</taxon>
        <taxon>Tunicata</taxon>
        <taxon>Ascidiacea</taxon>
        <taxon>Phlebobranchia</taxon>
        <taxon>Ascidiidae</taxon>
        <taxon>Phallusia</taxon>
    </lineage>
</organism>
<evidence type="ECO:0000256" key="2">
    <source>
        <dbReference type="ARBA" id="ARBA00022801"/>
    </source>
</evidence>
<evidence type="ECO:0000256" key="6">
    <source>
        <dbReference type="PROSITE-ProRule" id="PRU00552"/>
    </source>
</evidence>
<feature type="domain" description="DEAD-box RNA helicase Q" evidence="12">
    <location>
        <begin position="135"/>
        <end position="163"/>
    </location>
</feature>
<comment type="domain">
    <text evidence="8">The Q motif is unique to and characteristic of the DEAD box family of RNA helicases and controls ATP binding and hydrolysis.</text>
</comment>
<dbReference type="SUPFAM" id="SSF52540">
    <property type="entry name" value="P-loop containing nucleoside triphosphate hydrolases"/>
    <property type="match status" value="1"/>
</dbReference>
<name>A0A6F9DBJ1_9ASCI</name>
<keyword evidence="2 7" id="KW-0378">Hydrolase</keyword>
<protein>
    <recommendedName>
        <fullName evidence="8">ATP-dependent RNA helicase</fullName>
        <ecNumber evidence="8">3.6.4.13</ecNumber>
    </recommendedName>
</protein>
<dbReference type="GO" id="GO:0016787">
    <property type="term" value="F:hydrolase activity"/>
    <property type="evidence" value="ECO:0007669"/>
    <property type="project" value="UniProtKB-KW"/>
</dbReference>
<feature type="domain" description="Helicase ATP-binding" evidence="10">
    <location>
        <begin position="167"/>
        <end position="388"/>
    </location>
</feature>
<dbReference type="InterPro" id="IPR000629">
    <property type="entry name" value="RNA-helicase_DEAD-box_CS"/>
</dbReference>
<comment type="similarity">
    <text evidence="7">Belongs to the DEAD box helicase family.</text>
</comment>
<evidence type="ECO:0000256" key="3">
    <source>
        <dbReference type="ARBA" id="ARBA00022806"/>
    </source>
</evidence>
<dbReference type="InterPro" id="IPR001650">
    <property type="entry name" value="Helicase_C-like"/>
</dbReference>
<reference evidence="13" key="1">
    <citation type="submission" date="2020-04" db="EMBL/GenBank/DDBJ databases">
        <authorList>
            <person name="Neveu A P."/>
        </authorList>
    </citation>
    <scope>NUCLEOTIDE SEQUENCE</scope>
    <source>
        <tissue evidence="13">Whole embryo</tissue>
    </source>
</reference>
<keyword evidence="4 7" id="KW-0067">ATP-binding</keyword>
<dbReference type="GO" id="GO:0003723">
    <property type="term" value="F:RNA binding"/>
    <property type="evidence" value="ECO:0007669"/>
    <property type="project" value="UniProtKB-UniRule"/>
</dbReference>
<evidence type="ECO:0000256" key="4">
    <source>
        <dbReference type="ARBA" id="ARBA00022840"/>
    </source>
</evidence>
<dbReference type="PROSITE" id="PS51192">
    <property type="entry name" value="HELICASE_ATP_BIND_1"/>
    <property type="match status" value="1"/>
</dbReference>
<evidence type="ECO:0000256" key="5">
    <source>
        <dbReference type="ARBA" id="ARBA00022884"/>
    </source>
</evidence>
<dbReference type="InterPro" id="IPR014001">
    <property type="entry name" value="Helicase_ATP-bd"/>
</dbReference>
<dbReference type="InterPro" id="IPR014014">
    <property type="entry name" value="RNA_helicase_DEAD_Q_motif"/>
</dbReference>